<dbReference type="InterPro" id="IPR050259">
    <property type="entry name" value="SDR"/>
</dbReference>
<dbReference type="InterPro" id="IPR002347">
    <property type="entry name" value="SDR_fam"/>
</dbReference>
<evidence type="ECO:0000313" key="3">
    <source>
        <dbReference type="EMBL" id="NWJ48047.1"/>
    </source>
</evidence>
<dbReference type="PRINTS" id="PR00081">
    <property type="entry name" value="GDHRDH"/>
</dbReference>
<dbReference type="EMBL" id="JACATZ010000003">
    <property type="protein sequence ID" value="NWJ48047.1"/>
    <property type="molecule type" value="Genomic_DNA"/>
</dbReference>
<dbReference type="Proteomes" id="UP001431572">
    <property type="component" value="Chromosome 2"/>
</dbReference>
<comment type="similarity">
    <text evidence="1">Belongs to the short-chain dehydrogenases/reductases (SDR) family.</text>
</comment>
<dbReference type="PRINTS" id="PR00080">
    <property type="entry name" value="SDRFAMILY"/>
</dbReference>
<evidence type="ECO:0000256" key="2">
    <source>
        <dbReference type="ARBA" id="ARBA00023002"/>
    </source>
</evidence>
<evidence type="ECO:0000313" key="4">
    <source>
        <dbReference type="EMBL" id="WJW67988.1"/>
    </source>
</evidence>
<dbReference type="Proteomes" id="UP000521676">
    <property type="component" value="Unassembled WGS sequence"/>
</dbReference>
<evidence type="ECO:0000313" key="6">
    <source>
        <dbReference type="Proteomes" id="UP001431572"/>
    </source>
</evidence>
<name>A0A8T7M7C3_9CHLR</name>
<dbReference type="PANTHER" id="PTHR42879">
    <property type="entry name" value="3-OXOACYL-(ACYL-CARRIER-PROTEIN) REDUCTASE"/>
    <property type="match status" value="1"/>
</dbReference>
<keyword evidence="6" id="KW-1185">Reference proteome</keyword>
<dbReference type="EMBL" id="CP128400">
    <property type="protein sequence ID" value="WJW67988.1"/>
    <property type="molecule type" value="Genomic_DNA"/>
</dbReference>
<dbReference type="CDD" id="cd05344">
    <property type="entry name" value="BKR_like_SDR_like"/>
    <property type="match status" value="1"/>
</dbReference>
<dbReference type="InterPro" id="IPR036291">
    <property type="entry name" value="NAD(P)-bd_dom_sf"/>
</dbReference>
<dbReference type="RefSeq" id="WP_341469892.1">
    <property type="nucleotide sequence ID" value="NZ_CP128400.1"/>
</dbReference>
<dbReference type="GO" id="GO:0016491">
    <property type="term" value="F:oxidoreductase activity"/>
    <property type="evidence" value="ECO:0007669"/>
    <property type="project" value="UniProtKB-KW"/>
</dbReference>
<reference evidence="3 5" key="1">
    <citation type="submission" date="2020-06" db="EMBL/GenBank/DDBJ databases">
        <title>Anoxygenic phototrophic Chloroflexota member uses a Type I reaction center.</title>
        <authorList>
            <person name="Tsuji J.M."/>
            <person name="Shaw N.A."/>
            <person name="Nagashima S."/>
            <person name="Venkiteswaran J."/>
            <person name="Schiff S.L."/>
            <person name="Hanada S."/>
            <person name="Tank M."/>
            <person name="Neufeld J.D."/>
        </authorList>
    </citation>
    <scope>NUCLEOTIDE SEQUENCE [LARGE SCALE GENOMIC DNA]</scope>
    <source>
        <strain evidence="3">L227-S17</strain>
    </source>
</reference>
<organism evidence="3 5">
    <name type="scientific">Candidatus Chlorohelix allophototropha</name>
    <dbReference type="NCBI Taxonomy" id="3003348"/>
    <lineage>
        <taxon>Bacteria</taxon>
        <taxon>Bacillati</taxon>
        <taxon>Chloroflexota</taxon>
        <taxon>Chloroflexia</taxon>
        <taxon>Candidatus Chloroheliales</taxon>
        <taxon>Candidatus Chloroheliaceae</taxon>
        <taxon>Candidatus Chlorohelix</taxon>
    </lineage>
</organism>
<dbReference type="AlphaFoldDB" id="A0A8T7M7C3"/>
<sequence length="263" mass="27985">MDFGIKGKVALVVASSSGIGKAVAMELAKEGAKLSLCARNEARLLAAAQEISAATGVEILAVPADVTKASDVESLVNKTVARFGQIDILVNNAGGPPTGAFESFNDEEWAKAIELNLLSTVRLTREVLPHMKKTGAGRIINITSMTVKQPLEGFVLSNSVRAGVTGLAKTLSNELAKHNITVNCVLPGWTATDRVLEIQKARAKRENRTEEDIRTEIERSIPIGRMAEPEEFGATVAFLASERASYITGVSLQVDGGFIKGLI</sequence>
<dbReference type="SUPFAM" id="SSF51735">
    <property type="entry name" value="NAD(P)-binding Rossmann-fold domains"/>
    <property type="match status" value="1"/>
</dbReference>
<proteinExistence type="inferred from homology"/>
<dbReference type="Gene3D" id="3.40.50.720">
    <property type="entry name" value="NAD(P)-binding Rossmann-like Domain"/>
    <property type="match status" value="1"/>
</dbReference>
<reference evidence="4" key="2">
    <citation type="journal article" date="2024" name="Nature">
        <title>Anoxygenic phototroph of the Chloroflexota uses a type I reaction centre.</title>
        <authorList>
            <person name="Tsuji J.M."/>
            <person name="Shaw N.A."/>
            <person name="Nagashima S."/>
            <person name="Venkiteswaran J.J."/>
            <person name="Schiff S.L."/>
            <person name="Watanabe T."/>
            <person name="Fukui M."/>
            <person name="Hanada S."/>
            <person name="Tank M."/>
            <person name="Neufeld J.D."/>
        </authorList>
    </citation>
    <scope>NUCLEOTIDE SEQUENCE</scope>
    <source>
        <strain evidence="4">L227-S17</strain>
    </source>
</reference>
<evidence type="ECO:0000313" key="5">
    <source>
        <dbReference type="Proteomes" id="UP000521676"/>
    </source>
</evidence>
<dbReference type="FunFam" id="3.40.50.720:FF:000084">
    <property type="entry name" value="Short-chain dehydrogenase reductase"/>
    <property type="match status" value="1"/>
</dbReference>
<protein>
    <submittedName>
        <fullName evidence="3">SDR family oxidoreductase</fullName>
    </submittedName>
</protein>
<dbReference type="PANTHER" id="PTHR42879:SF6">
    <property type="entry name" value="NADPH-DEPENDENT REDUCTASE BACG"/>
    <property type="match status" value="1"/>
</dbReference>
<evidence type="ECO:0000256" key="1">
    <source>
        <dbReference type="ARBA" id="ARBA00006484"/>
    </source>
</evidence>
<dbReference type="Pfam" id="PF13561">
    <property type="entry name" value="adh_short_C2"/>
    <property type="match status" value="1"/>
</dbReference>
<gene>
    <name evidence="3" type="ORF">HXX08_19505</name>
    <name evidence="4" type="ORF">OZ401_003583</name>
</gene>
<accession>A0A8T7M7C3</accession>
<keyword evidence="2" id="KW-0560">Oxidoreductase</keyword>